<organism evidence="2 3">
    <name type="scientific">Candidatus Buchananbacteria bacterium RBG_13_39_9</name>
    <dbReference type="NCBI Taxonomy" id="1797531"/>
    <lineage>
        <taxon>Bacteria</taxon>
        <taxon>Candidatus Buchananiibacteriota</taxon>
    </lineage>
</organism>
<evidence type="ECO:0000313" key="2">
    <source>
        <dbReference type="EMBL" id="OGY41976.1"/>
    </source>
</evidence>
<accession>A0A1G1XQU5</accession>
<dbReference type="AlphaFoldDB" id="A0A1G1XQU5"/>
<proteinExistence type="predicted"/>
<feature type="compositionally biased region" description="Basic residues" evidence="1">
    <location>
        <begin position="1"/>
        <end position="10"/>
    </location>
</feature>
<feature type="compositionally biased region" description="Basic and acidic residues" evidence="1">
    <location>
        <begin position="44"/>
        <end position="62"/>
    </location>
</feature>
<gene>
    <name evidence="2" type="ORF">A2Y67_01110</name>
</gene>
<name>A0A1G1XQU5_9BACT</name>
<protein>
    <submittedName>
        <fullName evidence="2">Uncharacterized protein</fullName>
    </submittedName>
</protein>
<feature type="region of interest" description="Disordered" evidence="1">
    <location>
        <begin position="43"/>
        <end position="62"/>
    </location>
</feature>
<dbReference type="EMBL" id="MHIA01000020">
    <property type="protein sequence ID" value="OGY41976.1"/>
    <property type="molecule type" value="Genomic_DNA"/>
</dbReference>
<dbReference type="Proteomes" id="UP000176260">
    <property type="component" value="Unassembled WGS sequence"/>
</dbReference>
<reference evidence="2 3" key="1">
    <citation type="journal article" date="2016" name="Nat. Commun.">
        <title>Thousands of microbial genomes shed light on interconnected biogeochemical processes in an aquifer system.</title>
        <authorList>
            <person name="Anantharaman K."/>
            <person name="Brown C.T."/>
            <person name="Hug L.A."/>
            <person name="Sharon I."/>
            <person name="Castelle C.J."/>
            <person name="Probst A.J."/>
            <person name="Thomas B.C."/>
            <person name="Singh A."/>
            <person name="Wilkins M.J."/>
            <person name="Karaoz U."/>
            <person name="Brodie E.L."/>
            <person name="Williams K.H."/>
            <person name="Hubbard S.S."/>
            <person name="Banfield J.F."/>
        </authorList>
    </citation>
    <scope>NUCLEOTIDE SEQUENCE [LARGE SCALE GENOMIC DNA]</scope>
</reference>
<comment type="caution">
    <text evidence="2">The sequence shown here is derived from an EMBL/GenBank/DDBJ whole genome shotgun (WGS) entry which is preliminary data.</text>
</comment>
<sequence length="62" mass="7100">MKGKKFRKKYPVSLGSDPESITDPKKAQETMEDVDKIQAYLIKKGLEKNKKPVKGDRGQKHK</sequence>
<feature type="region of interest" description="Disordered" evidence="1">
    <location>
        <begin position="1"/>
        <end position="32"/>
    </location>
</feature>
<feature type="compositionally biased region" description="Basic and acidic residues" evidence="1">
    <location>
        <begin position="22"/>
        <end position="32"/>
    </location>
</feature>
<evidence type="ECO:0000313" key="3">
    <source>
        <dbReference type="Proteomes" id="UP000176260"/>
    </source>
</evidence>
<evidence type="ECO:0000256" key="1">
    <source>
        <dbReference type="SAM" id="MobiDB-lite"/>
    </source>
</evidence>